<name>A0ABN1BY29_9BURK</name>
<comment type="caution">
    <text evidence="1">The sequence shown here is derived from an EMBL/GenBank/DDBJ whole genome shotgun (WGS) entry which is preliminary data.</text>
</comment>
<evidence type="ECO:0008006" key="3">
    <source>
        <dbReference type="Google" id="ProtNLM"/>
    </source>
</evidence>
<protein>
    <recommendedName>
        <fullName evidence="3">3-deoxy-D-arabino-heptulosonate 7-phosphate synthase</fullName>
    </recommendedName>
</protein>
<evidence type="ECO:0000313" key="2">
    <source>
        <dbReference type="Proteomes" id="UP001501706"/>
    </source>
</evidence>
<dbReference type="RefSeq" id="WP_343927639.1">
    <property type="nucleotide sequence ID" value="NZ_BAAAEN010000008.1"/>
</dbReference>
<sequence length="454" mass="48827">MLDDFLKAVVRRYRLPTDACLPPGTRTANPSATLALAIERARQAIAGGGEPDADLTRVFTGALARLIGEAMHPEGGDPVIQAMVLRHRHAHVREYASLYARAGQDRRQVRAAVDAVAHPARLQRMPGGPVQQALAQWRTAASRESWRDLRMGLPRLLGMPDIASDTPLQAGLARLLEHPALVRLQRLDALASDELVRHYQALWDGHGPRQGSAEAAAQGGVSQKRGKAVEAAAARALGALAGRLDREEGAGAVHRVVTSMRVPSSIRASRERAKTEWDVVLLRRVPDMDGEPAWSVRLLVEAKASIEAATTDLPRLQRGVRVLAQAEAGVAYSFQASEGAVRLCGSSLRELSADEAGVARSVLYCCDAPAEPTPRLLGAASRMQLLSAPASLAFASALTEGRDPDPRGLEAVWNELLHAPGWAAVLDQYPRLRQVRGLMVHVDDLMAAITGKSH</sequence>
<organism evidence="1 2">
    <name type="scientific">Pigmentiphaga daeguensis</name>
    <dbReference type="NCBI Taxonomy" id="414049"/>
    <lineage>
        <taxon>Bacteria</taxon>
        <taxon>Pseudomonadati</taxon>
        <taxon>Pseudomonadota</taxon>
        <taxon>Betaproteobacteria</taxon>
        <taxon>Burkholderiales</taxon>
        <taxon>Alcaligenaceae</taxon>
        <taxon>Pigmentiphaga</taxon>
    </lineage>
</organism>
<keyword evidence="2" id="KW-1185">Reference proteome</keyword>
<dbReference type="EMBL" id="BAAAEN010000008">
    <property type="protein sequence ID" value="GAA0507634.1"/>
    <property type="molecule type" value="Genomic_DNA"/>
</dbReference>
<gene>
    <name evidence="1" type="ORF">GCM10009097_25920</name>
</gene>
<dbReference type="Proteomes" id="UP001501706">
    <property type="component" value="Unassembled WGS sequence"/>
</dbReference>
<evidence type="ECO:0000313" key="1">
    <source>
        <dbReference type="EMBL" id="GAA0507634.1"/>
    </source>
</evidence>
<proteinExistence type="predicted"/>
<accession>A0ABN1BY29</accession>
<reference evidence="1 2" key="1">
    <citation type="journal article" date="2019" name="Int. J. Syst. Evol. Microbiol.">
        <title>The Global Catalogue of Microorganisms (GCM) 10K type strain sequencing project: providing services to taxonomists for standard genome sequencing and annotation.</title>
        <authorList>
            <consortium name="The Broad Institute Genomics Platform"/>
            <consortium name="The Broad Institute Genome Sequencing Center for Infectious Disease"/>
            <person name="Wu L."/>
            <person name="Ma J."/>
        </authorList>
    </citation>
    <scope>NUCLEOTIDE SEQUENCE [LARGE SCALE GENOMIC DNA]</scope>
    <source>
        <strain evidence="1 2">JCM 14330</strain>
    </source>
</reference>